<dbReference type="EMBL" id="AP021861">
    <property type="protein sequence ID" value="BBO30529.1"/>
    <property type="molecule type" value="Genomic_DNA"/>
</dbReference>
<keyword evidence="1" id="KW-0732">Signal</keyword>
<dbReference type="PANTHER" id="PTHR30093">
    <property type="entry name" value="GENERAL SECRETION PATHWAY PROTEIN G"/>
    <property type="match status" value="1"/>
</dbReference>
<feature type="chain" id="PRO_5024921748" description="DUF1559 domain-containing protein" evidence="1">
    <location>
        <begin position="23"/>
        <end position="554"/>
    </location>
</feature>
<accession>A0A5K7XBR1</accession>
<feature type="domain" description="DUF1559" evidence="2">
    <location>
        <begin position="353"/>
        <end position="499"/>
    </location>
</feature>
<feature type="signal peptide" evidence="1">
    <location>
        <begin position="1"/>
        <end position="22"/>
    </location>
</feature>
<evidence type="ECO:0000313" key="3">
    <source>
        <dbReference type="EMBL" id="BBO30529.1"/>
    </source>
</evidence>
<keyword evidence="4" id="KW-1185">Reference proteome</keyword>
<evidence type="ECO:0000313" key="4">
    <source>
        <dbReference type="Proteomes" id="UP000326837"/>
    </source>
</evidence>
<proteinExistence type="predicted"/>
<gene>
    <name evidence="3" type="ORF">PLANPX_0141</name>
</gene>
<organism evidence="3 4">
    <name type="scientific">Lacipirellula parvula</name>
    <dbReference type="NCBI Taxonomy" id="2650471"/>
    <lineage>
        <taxon>Bacteria</taxon>
        <taxon>Pseudomonadati</taxon>
        <taxon>Planctomycetota</taxon>
        <taxon>Planctomycetia</taxon>
        <taxon>Pirellulales</taxon>
        <taxon>Lacipirellulaceae</taxon>
        <taxon>Lacipirellula</taxon>
    </lineage>
</organism>
<dbReference type="PANTHER" id="PTHR30093:SF2">
    <property type="entry name" value="TYPE II SECRETION SYSTEM PROTEIN H"/>
    <property type="match status" value="1"/>
</dbReference>
<dbReference type="Pfam" id="PF07596">
    <property type="entry name" value="SBP_bac_10"/>
    <property type="match status" value="1"/>
</dbReference>
<evidence type="ECO:0000259" key="2">
    <source>
        <dbReference type="Pfam" id="PF07596"/>
    </source>
</evidence>
<dbReference type="Proteomes" id="UP000326837">
    <property type="component" value="Chromosome"/>
</dbReference>
<dbReference type="KEGG" id="lpav:PLANPX_0141"/>
<dbReference type="InterPro" id="IPR011453">
    <property type="entry name" value="DUF1559"/>
</dbReference>
<sequence length="554" mass="60229">MLRHISILAFLTLSLVAAPLAAARADEHVAIAPDLTADVVGVGVIELRRVDVPAFVAEAISFGVIPETEAPAAKQGAAAIQGVYGLLEKFGARRAYAILRVSDVAEGGMTWIVEIDRGGNAAEAAKFLNEMRQELNPRGAGLPRHEVRDFLYPGEFAVINETIVAAGSPKQLERVRELHAKAASGSRSDVLAALAGLGDADAGIALVGDADSRRVLREMFPQLPEPFAAINGKFLANDVRWAGAAVKFPPKFQWSFVADGATPEAAGVLEQATKNGMALAGVTLLKQSIDGPPAHRERASTFLPLLALVKPRVEGTQLSISFGDDEQQLAFMRDFLPAMTQKWRNESYRNTRINHFKQIGLGLLNYASAQKDVFPAASSRDANGRPLLSWRVHVLPYLEGGQLWKEFKLDEPWDSEHNRKLIERMPEVFRDPDPAVQAAIGDRGRTTFVAPIMEGAVFAAKEGISWKDIKDGTSNTVMTVEVVPERAVVWTKPDDWEVDLANALAGVKRDDREQFVAGWCDGSVRYLSNEIDPAVLKKLLTYAGGEVVGNDEIK</sequence>
<evidence type="ECO:0000256" key="1">
    <source>
        <dbReference type="SAM" id="SignalP"/>
    </source>
</evidence>
<dbReference type="RefSeq" id="WP_172991771.1">
    <property type="nucleotide sequence ID" value="NZ_AP021861.1"/>
</dbReference>
<name>A0A5K7XBR1_9BACT</name>
<dbReference type="AlphaFoldDB" id="A0A5K7XBR1"/>
<reference evidence="4" key="1">
    <citation type="submission" date="2019-10" db="EMBL/GenBank/DDBJ databases">
        <title>Lacipirellula parvula gen. nov., sp. nov., representing a lineage of planctomycetes widespread in freshwater anoxic habitats, and description of the family Lacipirellulaceae.</title>
        <authorList>
            <person name="Dedysh S.N."/>
            <person name="Kulichevskaya I.S."/>
            <person name="Beletsky A.V."/>
            <person name="Rakitin A.L."/>
            <person name="Mardanov A.V."/>
            <person name="Ivanova A.A."/>
            <person name="Saltykova V.X."/>
            <person name="Rijpstra W.I.C."/>
            <person name="Sinninghe Damste J.S."/>
            <person name="Ravin N.V."/>
        </authorList>
    </citation>
    <scope>NUCLEOTIDE SEQUENCE [LARGE SCALE GENOMIC DNA]</scope>
    <source>
        <strain evidence="4">PX69</strain>
    </source>
</reference>
<protein>
    <recommendedName>
        <fullName evidence="2">DUF1559 domain-containing protein</fullName>
    </recommendedName>
</protein>